<keyword evidence="1" id="KW-1133">Transmembrane helix</keyword>
<feature type="transmembrane region" description="Helical" evidence="1">
    <location>
        <begin position="122"/>
        <end position="140"/>
    </location>
</feature>
<dbReference type="EMBL" id="AP022853">
    <property type="protein sequence ID" value="BCB27262.1"/>
    <property type="molecule type" value="Genomic_DNA"/>
</dbReference>
<dbReference type="Pfam" id="PF00892">
    <property type="entry name" value="EamA"/>
    <property type="match status" value="1"/>
</dbReference>
<accession>A0A6F8VE89</accession>
<protein>
    <recommendedName>
        <fullName evidence="2">EamA domain-containing protein</fullName>
    </recommendedName>
</protein>
<proteinExistence type="predicted"/>
<reference evidence="4" key="1">
    <citation type="submission" date="2020-03" db="EMBL/GenBank/DDBJ databases">
        <title>Complete genome sequence of sulfur-oxidizing bacterium skT11.</title>
        <authorList>
            <person name="Kanda M."/>
            <person name="Kojima H."/>
            <person name="Fukui M."/>
        </authorList>
    </citation>
    <scope>NUCLEOTIDE SEQUENCE [LARGE SCALE GENOMIC DNA]</scope>
    <source>
        <strain evidence="4">skT11</strain>
    </source>
</reference>
<feature type="transmembrane region" description="Helical" evidence="1">
    <location>
        <begin position="152"/>
        <end position="170"/>
    </location>
</feature>
<keyword evidence="4" id="KW-1185">Reference proteome</keyword>
<sequence>MVAKQKMLAVSGLLSGAVIWGLIWYPYRLLSEVGISGALSSLVTYLVAVALGVALFPAAFSRIRHAGYLALLIGLSAGWTNLAYVLAVIQGEVMRVLLLFYLSPFWTVIFAHLLLREKPGAAGYGVIAMSLGGAVVMLWRPEFGLPLPQNQAEWLALSAGLMFALSNVLARKAHNLDIQVKSLSIWIGVGLLSLLPILWAPSMAQPLAALAWNGWLWLLFIGVAIFGVTLAVQFGISHTPANQAIVIFLFELVVAAISSYFLAGESMSLQEWLGGAMIVAASLFSGKLEQQHDGN</sequence>
<dbReference type="AlphaFoldDB" id="A0A6F8VE89"/>
<evidence type="ECO:0000256" key="1">
    <source>
        <dbReference type="SAM" id="Phobius"/>
    </source>
</evidence>
<dbReference type="PANTHER" id="PTHR22911">
    <property type="entry name" value="ACYL-MALONYL CONDENSING ENZYME-RELATED"/>
    <property type="match status" value="1"/>
</dbReference>
<dbReference type="SUPFAM" id="SSF103481">
    <property type="entry name" value="Multidrug resistance efflux transporter EmrE"/>
    <property type="match status" value="2"/>
</dbReference>
<dbReference type="RefSeq" id="WP_173064560.1">
    <property type="nucleotide sequence ID" value="NZ_AP022853.1"/>
</dbReference>
<dbReference type="KEGG" id="slac:SKTS_21480"/>
<evidence type="ECO:0000313" key="3">
    <source>
        <dbReference type="EMBL" id="BCB27262.1"/>
    </source>
</evidence>
<name>A0A6F8VE89_9PROT</name>
<dbReference type="InterPro" id="IPR000620">
    <property type="entry name" value="EamA_dom"/>
</dbReference>
<dbReference type="Proteomes" id="UP000502260">
    <property type="component" value="Chromosome"/>
</dbReference>
<feature type="domain" description="EamA" evidence="2">
    <location>
        <begin position="153"/>
        <end position="284"/>
    </location>
</feature>
<feature type="transmembrane region" description="Helical" evidence="1">
    <location>
        <begin position="33"/>
        <end position="56"/>
    </location>
</feature>
<feature type="transmembrane region" description="Helical" evidence="1">
    <location>
        <begin position="182"/>
        <end position="202"/>
    </location>
</feature>
<feature type="transmembrane region" description="Helical" evidence="1">
    <location>
        <begin position="7"/>
        <end position="27"/>
    </location>
</feature>
<feature type="transmembrane region" description="Helical" evidence="1">
    <location>
        <begin position="244"/>
        <end position="263"/>
    </location>
</feature>
<feature type="transmembrane region" description="Helical" evidence="1">
    <location>
        <begin position="96"/>
        <end position="115"/>
    </location>
</feature>
<feature type="transmembrane region" description="Helical" evidence="1">
    <location>
        <begin position="68"/>
        <end position="90"/>
    </location>
</feature>
<evidence type="ECO:0000313" key="4">
    <source>
        <dbReference type="Proteomes" id="UP000502260"/>
    </source>
</evidence>
<evidence type="ECO:0000259" key="2">
    <source>
        <dbReference type="Pfam" id="PF00892"/>
    </source>
</evidence>
<dbReference type="GO" id="GO:0016020">
    <property type="term" value="C:membrane"/>
    <property type="evidence" value="ECO:0007669"/>
    <property type="project" value="InterPro"/>
</dbReference>
<feature type="transmembrane region" description="Helical" evidence="1">
    <location>
        <begin position="214"/>
        <end position="232"/>
    </location>
</feature>
<gene>
    <name evidence="3" type="ORF">SKTS_21480</name>
</gene>
<keyword evidence="1" id="KW-0812">Transmembrane</keyword>
<keyword evidence="1" id="KW-0472">Membrane</keyword>
<organism evidence="3 4">
    <name type="scientific">Sulfurimicrobium lacus</name>
    <dbReference type="NCBI Taxonomy" id="2715678"/>
    <lineage>
        <taxon>Bacteria</taxon>
        <taxon>Pseudomonadati</taxon>
        <taxon>Pseudomonadota</taxon>
        <taxon>Betaproteobacteria</taxon>
        <taxon>Nitrosomonadales</taxon>
        <taxon>Sulfuricellaceae</taxon>
        <taxon>Sulfurimicrobium</taxon>
    </lineage>
</organism>
<dbReference type="InterPro" id="IPR037185">
    <property type="entry name" value="EmrE-like"/>
</dbReference>